<reference evidence="2" key="1">
    <citation type="submission" date="2020-11" db="EMBL/GenBank/DDBJ databases">
        <authorList>
            <consortium name="DOE Joint Genome Institute"/>
            <person name="Ahrendt S."/>
            <person name="Riley R."/>
            <person name="Andreopoulos W."/>
            <person name="Labutti K."/>
            <person name="Pangilinan J."/>
            <person name="Ruiz-Duenas F.J."/>
            <person name="Barrasa J.M."/>
            <person name="Sanchez-Garcia M."/>
            <person name="Camarero S."/>
            <person name="Miyauchi S."/>
            <person name="Serrano A."/>
            <person name="Linde D."/>
            <person name="Babiker R."/>
            <person name="Drula E."/>
            <person name="Ayuso-Fernandez I."/>
            <person name="Pacheco R."/>
            <person name="Padilla G."/>
            <person name="Ferreira P."/>
            <person name="Barriuso J."/>
            <person name="Kellner H."/>
            <person name="Castanera R."/>
            <person name="Alfaro M."/>
            <person name="Ramirez L."/>
            <person name="Pisabarro A.G."/>
            <person name="Kuo A."/>
            <person name="Tritt A."/>
            <person name="Lipzen A."/>
            <person name="He G."/>
            <person name="Yan M."/>
            <person name="Ng V."/>
            <person name="Cullen D."/>
            <person name="Martin F."/>
            <person name="Rosso M.-N."/>
            <person name="Henrissat B."/>
            <person name="Hibbett D."/>
            <person name="Martinez A.T."/>
            <person name="Grigoriev I.V."/>
        </authorList>
    </citation>
    <scope>NUCLEOTIDE SEQUENCE</scope>
    <source>
        <strain evidence="2">MF-IS2</strain>
    </source>
</reference>
<protein>
    <recommendedName>
        <fullName evidence="1">DUF5648 domain-containing protein</fullName>
    </recommendedName>
</protein>
<dbReference type="PROSITE" id="PS00639">
    <property type="entry name" value="THIOL_PROTEASE_HIS"/>
    <property type="match status" value="1"/>
</dbReference>
<comment type="caution">
    <text evidence="2">The sequence shown here is derived from an EMBL/GenBank/DDBJ whole genome shotgun (WGS) entry which is preliminary data.</text>
</comment>
<sequence>MYHAGITDHFYTTDVAEADHAVNVLGYSSDGVAGLIFPTQLPGTVPFYRLYNEAIFDHFYTTSNPPNVSGYTLNGVAGYVYSDTACGGIPFYRMWSGPATDHYYTSTPTELDSAEKVGYTLDGVDGYILPA</sequence>
<dbReference type="InterPro" id="IPR043708">
    <property type="entry name" value="DUF5648"/>
</dbReference>
<dbReference type="OrthoDB" id="9971254at2759"/>
<feature type="domain" description="DUF5648" evidence="1">
    <location>
        <begin position="1"/>
        <end position="128"/>
    </location>
</feature>
<dbReference type="Proteomes" id="UP000807342">
    <property type="component" value="Unassembled WGS sequence"/>
</dbReference>
<accession>A0A9P6C258</accession>
<name>A0A9P6C258_9AGAR</name>
<evidence type="ECO:0000313" key="2">
    <source>
        <dbReference type="EMBL" id="KAF9446350.1"/>
    </source>
</evidence>
<dbReference type="EMBL" id="MU151250">
    <property type="protein sequence ID" value="KAF9446350.1"/>
    <property type="molecule type" value="Genomic_DNA"/>
</dbReference>
<gene>
    <name evidence="2" type="ORF">P691DRAFT_708792</name>
</gene>
<keyword evidence="3" id="KW-1185">Reference proteome</keyword>
<evidence type="ECO:0000259" key="1">
    <source>
        <dbReference type="Pfam" id="PF18885"/>
    </source>
</evidence>
<dbReference type="InterPro" id="IPR025660">
    <property type="entry name" value="Pept_his_AS"/>
</dbReference>
<proteinExistence type="predicted"/>
<dbReference type="AlphaFoldDB" id="A0A9P6C258"/>
<organism evidence="2 3">
    <name type="scientific">Macrolepiota fuliginosa MF-IS2</name>
    <dbReference type="NCBI Taxonomy" id="1400762"/>
    <lineage>
        <taxon>Eukaryota</taxon>
        <taxon>Fungi</taxon>
        <taxon>Dikarya</taxon>
        <taxon>Basidiomycota</taxon>
        <taxon>Agaricomycotina</taxon>
        <taxon>Agaricomycetes</taxon>
        <taxon>Agaricomycetidae</taxon>
        <taxon>Agaricales</taxon>
        <taxon>Agaricineae</taxon>
        <taxon>Agaricaceae</taxon>
        <taxon>Macrolepiota</taxon>
    </lineage>
</organism>
<evidence type="ECO:0000313" key="3">
    <source>
        <dbReference type="Proteomes" id="UP000807342"/>
    </source>
</evidence>
<dbReference type="Pfam" id="PF18885">
    <property type="entry name" value="DUF5648"/>
    <property type="match status" value="1"/>
</dbReference>